<name>A0A5M3Z139_ASPTE</name>
<dbReference type="Proteomes" id="UP000452235">
    <property type="component" value="Unassembled WGS sequence"/>
</dbReference>
<keyword evidence="3" id="KW-1185">Reference proteome</keyword>
<dbReference type="AlphaFoldDB" id="A0A5M3Z139"/>
<reference evidence="2 3" key="1">
    <citation type="submission" date="2020-01" db="EMBL/GenBank/DDBJ databases">
        <title>Aspergillus terreus IFO 6365 whole genome shotgun sequence.</title>
        <authorList>
            <person name="Kanamasa S."/>
            <person name="Takahashi H."/>
        </authorList>
    </citation>
    <scope>NUCLEOTIDE SEQUENCE [LARGE SCALE GENOMIC DNA]</scope>
    <source>
        <strain evidence="2 3">IFO 6365</strain>
    </source>
</reference>
<sequence>MDRPRQLDDLADELISDILSFLLLSCEHPSSDASPINFHQDAAVPSDGIIVSPTTAYAYGERSELDRFRLVCRRFMRIATPRKFPRFVLRFSLDGFQRLEELLHMQLACHVRYFTYMVRPFYQGSGWPDVLADDHLPAASIHRRRLHDQTAIVDCNQDLRLLRRALAAFSSLQQIKLLRLQDAADERLLDHFRQCEPREPSAPRLDWDCACTRAVSSLAIALLESPCTAVRFVGPQISPDAALHLLHTPTPTLAALAPRLTSLEVTFHAAAPKHLPSKIDALSPVFHDFFLAATNLAAIHLGFPATCPLALPLDRVFHRVQWKRLRALSLQGWRFGADEIIALVRRHRRPLRDLRLTSIFLDAGRWRDVLAVMHDEMDHLNRIDLRDINYAAYLDALDFPHGHAHPQAQAHPPPPPGIVLDIPQPALFASSSSSPSSSSPSLSSGAAQSHGNNRPSLTPATRDRLRSLTADDLGDNGVSVGCGQNALWEAWVLASPRDVVRRRF</sequence>
<dbReference type="OrthoDB" id="4179303at2759"/>
<proteinExistence type="predicted"/>
<feature type="region of interest" description="Disordered" evidence="1">
    <location>
        <begin position="429"/>
        <end position="460"/>
    </location>
</feature>
<accession>A0A5M3Z139</accession>
<organism evidence="2 3">
    <name type="scientific">Aspergillus terreus</name>
    <dbReference type="NCBI Taxonomy" id="33178"/>
    <lineage>
        <taxon>Eukaryota</taxon>
        <taxon>Fungi</taxon>
        <taxon>Dikarya</taxon>
        <taxon>Ascomycota</taxon>
        <taxon>Pezizomycotina</taxon>
        <taxon>Eurotiomycetes</taxon>
        <taxon>Eurotiomycetidae</taxon>
        <taxon>Eurotiales</taxon>
        <taxon>Aspergillaceae</taxon>
        <taxon>Aspergillus</taxon>
        <taxon>Aspergillus subgen. Circumdati</taxon>
    </lineage>
</organism>
<evidence type="ECO:0000313" key="2">
    <source>
        <dbReference type="EMBL" id="GFF16220.1"/>
    </source>
</evidence>
<evidence type="ECO:0000313" key="3">
    <source>
        <dbReference type="Proteomes" id="UP000452235"/>
    </source>
</evidence>
<comment type="caution">
    <text evidence="2">The sequence shown here is derived from an EMBL/GenBank/DDBJ whole genome shotgun (WGS) entry which is preliminary data.</text>
</comment>
<gene>
    <name evidence="2" type="ORF">ATEIFO6365_0005041000</name>
</gene>
<feature type="region of interest" description="Disordered" evidence="1">
    <location>
        <begin position="403"/>
        <end position="422"/>
    </location>
</feature>
<dbReference type="EMBL" id="BLJY01000005">
    <property type="protein sequence ID" value="GFF16220.1"/>
    <property type="molecule type" value="Genomic_DNA"/>
</dbReference>
<protein>
    <submittedName>
        <fullName evidence="2">F-box domain protein</fullName>
    </submittedName>
</protein>
<feature type="compositionally biased region" description="Low complexity" evidence="1">
    <location>
        <begin position="429"/>
        <end position="449"/>
    </location>
</feature>
<evidence type="ECO:0000256" key="1">
    <source>
        <dbReference type="SAM" id="MobiDB-lite"/>
    </source>
</evidence>
<dbReference type="VEuPathDB" id="FungiDB:ATEG_05344"/>
<feature type="compositionally biased region" description="Polar residues" evidence="1">
    <location>
        <begin position="450"/>
        <end position="459"/>
    </location>
</feature>